<dbReference type="SMART" id="SM00849">
    <property type="entry name" value="Lactamase_B"/>
    <property type="match status" value="1"/>
</dbReference>
<evidence type="ECO:0000259" key="1">
    <source>
        <dbReference type="SMART" id="SM00849"/>
    </source>
</evidence>
<reference evidence="2 3" key="1">
    <citation type="submission" date="2019-06" db="EMBL/GenBank/DDBJ databases">
        <title>Wine fermentation using esterase from Monascus purpureus.</title>
        <authorList>
            <person name="Geng C."/>
            <person name="Zhang Y."/>
        </authorList>
    </citation>
    <scope>NUCLEOTIDE SEQUENCE [LARGE SCALE GENOMIC DNA]</scope>
    <source>
        <strain evidence="2">HQ1</strain>
    </source>
</reference>
<protein>
    <recommendedName>
        <fullName evidence="1">Metallo-beta-lactamase domain-containing protein</fullName>
    </recommendedName>
</protein>
<sequence length="287" mass="32458">MDLMICGMCGVQYDTRCMVSCAVCDDPRQYVPPEGQTWTTLRDLQRSRKYSNVFRKDAFHSGVISIFTQPQVAIGQRAFLLCSPKGNILWDCVTYIDDETIARIAELGGVQAIVISHPHYYSTSLHWAEALGCKVYISAEDEEWVMRKGGAMAFWSEKRMELLDGEFVAVKVGGHFPGSSVLFWPRERKLFIADSITAVPSGVYHVDRPANTVSFAFMWSYPNMIPLPPDEVHHIWKAVADLDFADTHGAFWGRDTRGNSKKRVLESAQLVVRAMGYPDHSIHRECM</sequence>
<dbReference type="STRING" id="5098.A0A507QT21"/>
<evidence type="ECO:0000313" key="2">
    <source>
        <dbReference type="EMBL" id="TQB70184.1"/>
    </source>
</evidence>
<dbReference type="PANTHER" id="PTHR36839:SF1">
    <property type="entry name" value="METALLO-BETA-LACTAMASE FAMILY PROTEIN (AFU_ORTHOLOGUE AFUA_5G12770)"/>
    <property type="match status" value="1"/>
</dbReference>
<dbReference type="SUPFAM" id="SSF56281">
    <property type="entry name" value="Metallo-hydrolase/oxidoreductase"/>
    <property type="match status" value="1"/>
</dbReference>
<name>A0A507QT21_MONPU</name>
<dbReference type="Proteomes" id="UP000319663">
    <property type="component" value="Unassembled WGS sequence"/>
</dbReference>
<dbReference type="PANTHER" id="PTHR36839">
    <property type="entry name" value="METALLO-BETA-LACTAMASE FAMILY PROTEIN (AFU_ORTHOLOGUE AFUA_5G12770)"/>
    <property type="match status" value="1"/>
</dbReference>
<proteinExistence type="predicted"/>
<dbReference type="AlphaFoldDB" id="A0A507QT21"/>
<comment type="caution">
    <text evidence="2">The sequence shown here is derived from an EMBL/GenBank/DDBJ whole genome shotgun (WGS) entry which is preliminary data.</text>
</comment>
<dbReference type="OrthoDB" id="17458at2759"/>
<evidence type="ECO:0000313" key="3">
    <source>
        <dbReference type="Proteomes" id="UP000319663"/>
    </source>
</evidence>
<dbReference type="Gene3D" id="3.60.15.10">
    <property type="entry name" value="Ribonuclease Z/Hydroxyacylglutathione hydrolase-like"/>
    <property type="match status" value="1"/>
</dbReference>
<dbReference type="EMBL" id="VIFY01000118">
    <property type="protein sequence ID" value="TQB70184.1"/>
    <property type="molecule type" value="Genomic_DNA"/>
</dbReference>
<organism evidence="2 3">
    <name type="scientific">Monascus purpureus</name>
    <name type="common">Red mold</name>
    <name type="synonym">Monascus anka</name>
    <dbReference type="NCBI Taxonomy" id="5098"/>
    <lineage>
        <taxon>Eukaryota</taxon>
        <taxon>Fungi</taxon>
        <taxon>Dikarya</taxon>
        <taxon>Ascomycota</taxon>
        <taxon>Pezizomycotina</taxon>
        <taxon>Eurotiomycetes</taxon>
        <taxon>Eurotiomycetidae</taxon>
        <taxon>Eurotiales</taxon>
        <taxon>Aspergillaceae</taxon>
        <taxon>Monascus</taxon>
    </lineage>
</organism>
<gene>
    <name evidence="2" type="ORF">MPDQ_000787</name>
</gene>
<feature type="domain" description="Metallo-beta-lactamase" evidence="1">
    <location>
        <begin position="75"/>
        <end position="236"/>
    </location>
</feature>
<dbReference type="InterPro" id="IPR036866">
    <property type="entry name" value="RibonucZ/Hydroxyglut_hydro"/>
</dbReference>
<keyword evidence="3" id="KW-1185">Reference proteome</keyword>
<dbReference type="InterPro" id="IPR001279">
    <property type="entry name" value="Metallo-B-lactamas"/>
</dbReference>
<accession>A0A507QT21</accession>
<dbReference type="Pfam" id="PF00753">
    <property type="entry name" value="Lactamase_B"/>
    <property type="match status" value="1"/>
</dbReference>